<keyword evidence="5" id="KW-1185">Reference proteome</keyword>
<dbReference type="Gene3D" id="1.10.3020.10">
    <property type="entry name" value="alpha-amino acid ester hydrolase ( Helical cap domain)"/>
    <property type="match status" value="1"/>
</dbReference>
<dbReference type="SUPFAM" id="SSF49785">
    <property type="entry name" value="Galactose-binding domain-like"/>
    <property type="match status" value="1"/>
</dbReference>
<evidence type="ECO:0000259" key="3">
    <source>
        <dbReference type="SMART" id="SM00939"/>
    </source>
</evidence>
<dbReference type="GO" id="GO:0008239">
    <property type="term" value="F:dipeptidyl-peptidase activity"/>
    <property type="evidence" value="ECO:0007669"/>
    <property type="project" value="InterPro"/>
</dbReference>
<dbReference type="InterPro" id="IPR029058">
    <property type="entry name" value="AB_hydrolase_fold"/>
</dbReference>
<dbReference type="InterPro" id="IPR000383">
    <property type="entry name" value="Xaa-Pro-like_dom"/>
</dbReference>
<protein>
    <submittedName>
        <fullName evidence="4">CocE/NonD family hydrolase</fullName>
    </submittedName>
</protein>
<name>A0A974S420_9SPHN</name>
<organism evidence="4 5">
    <name type="scientific">Sphingomonas aliaeris</name>
    <dbReference type="NCBI Taxonomy" id="2759526"/>
    <lineage>
        <taxon>Bacteria</taxon>
        <taxon>Pseudomonadati</taxon>
        <taxon>Pseudomonadota</taxon>
        <taxon>Alphaproteobacteria</taxon>
        <taxon>Sphingomonadales</taxon>
        <taxon>Sphingomonadaceae</taxon>
        <taxon>Sphingomonas</taxon>
    </lineage>
</organism>
<dbReference type="SUPFAM" id="SSF53474">
    <property type="entry name" value="alpha/beta-Hydrolases"/>
    <property type="match status" value="1"/>
</dbReference>
<evidence type="ECO:0000256" key="2">
    <source>
        <dbReference type="SAM" id="SignalP"/>
    </source>
</evidence>
<dbReference type="Gene3D" id="2.60.120.260">
    <property type="entry name" value="Galactose-binding domain-like"/>
    <property type="match status" value="1"/>
</dbReference>
<feature type="domain" description="Xaa-Pro dipeptidyl-peptidase C-terminal" evidence="3">
    <location>
        <begin position="369"/>
        <end position="633"/>
    </location>
</feature>
<keyword evidence="1 4" id="KW-0378">Hydrolase</keyword>
<sequence length="638" mass="71054">MMIHRLGTMLLLIGIGALPAQSQVAPLAPSDITNIPPDPALKNWSVRTVQIPMRDGVKLNTIVILPRGIKNAPIIFARTPYGAEKALTGAPSNDFRLALPTSYADLAAAGYIVVVQDVRGRYGSEGDYIINRPLVGPLNDTKVDHSTDAYDSIDWMVKNIAETNGKVGTIGVSYGGLTTLYSIVNPHPALRAAVPINPLVDGWMGDDWFHNGAYRQSFLDWVYRMSADKSSKYALQFDRQDVYESWLKAGSVSDMAKQLGVDTMPMFRKLVDHPAYDEFWQLQALDKRLGKEPLKVPTLHVHSLWDQEDIYGAPAAYAAMEPKDRGNDENYMIIGPWRHGQGMVADGSKLGAITFNGNSASWYRQKVLIPFFDRNLKGSADPGIAPVTAFETGANEWRRYDRWPMSCASGCPSRSKPIYLSSGGGLGWTSPTGAGGFSEYVSDPARPVTYRQRPILGTYNPLTTWGQWLVDDQRFAEARPDVVTFVSEVLTDEVRLAGQPIAKFFASTSGTDSDWVVKLIDVYPAEYAEAPEMGGYELAISMDILRGRYRESFSKPAPIPANQVLPYEIKLPNVSHRFLKGHRIMVQIQSSWFPLYDRNPQKFVPNIFTAQKSDYQKATQRIWTSARYPSRIELPVMP</sequence>
<dbReference type="Proteomes" id="UP000595894">
    <property type="component" value="Chromosome"/>
</dbReference>
<accession>A0A974S420</accession>
<dbReference type="InterPro" id="IPR008979">
    <property type="entry name" value="Galactose-bd-like_sf"/>
</dbReference>
<dbReference type="NCBIfam" id="TIGR00976">
    <property type="entry name" value="CocE_NonD"/>
    <property type="match status" value="1"/>
</dbReference>
<dbReference type="RefSeq" id="WP_202093002.1">
    <property type="nucleotide sequence ID" value="NZ_CP061035.1"/>
</dbReference>
<dbReference type="Pfam" id="PF08530">
    <property type="entry name" value="PepX_C"/>
    <property type="match status" value="1"/>
</dbReference>
<reference evidence="5" key="1">
    <citation type="submission" date="2020-09" db="EMBL/GenBank/DDBJ databases">
        <title>Sphingomonas sp., a new species isolated from pork steak.</title>
        <authorList>
            <person name="Heidler von Heilborn D."/>
        </authorList>
    </citation>
    <scope>NUCLEOTIDE SEQUENCE [LARGE SCALE GENOMIC DNA]</scope>
</reference>
<evidence type="ECO:0000313" key="5">
    <source>
        <dbReference type="Proteomes" id="UP000595894"/>
    </source>
</evidence>
<dbReference type="InterPro" id="IPR005674">
    <property type="entry name" value="CocE/Ser_esterase"/>
</dbReference>
<proteinExistence type="predicted"/>
<gene>
    <name evidence="4" type="ORF">H5J25_16630</name>
</gene>
<dbReference type="KEGG" id="sari:H5J25_16630"/>
<dbReference type="EMBL" id="CP061035">
    <property type="protein sequence ID" value="QQV76974.1"/>
    <property type="molecule type" value="Genomic_DNA"/>
</dbReference>
<evidence type="ECO:0000256" key="1">
    <source>
        <dbReference type="ARBA" id="ARBA00022801"/>
    </source>
</evidence>
<evidence type="ECO:0000313" key="4">
    <source>
        <dbReference type="EMBL" id="QQV76974.1"/>
    </source>
</evidence>
<dbReference type="AlphaFoldDB" id="A0A974S420"/>
<dbReference type="InterPro" id="IPR013736">
    <property type="entry name" value="Xaa-Pro_dipept_C"/>
</dbReference>
<keyword evidence="2" id="KW-0732">Signal</keyword>
<feature type="chain" id="PRO_5037977087" evidence="2">
    <location>
        <begin position="23"/>
        <end position="638"/>
    </location>
</feature>
<dbReference type="SMART" id="SM00939">
    <property type="entry name" value="PepX_C"/>
    <property type="match status" value="1"/>
</dbReference>
<feature type="signal peptide" evidence="2">
    <location>
        <begin position="1"/>
        <end position="22"/>
    </location>
</feature>
<dbReference type="Pfam" id="PF02129">
    <property type="entry name" value="Peptidase_S15"/>
    <property type="match status" value="1"/>
</dbReference>
<dbReference type="Gene3D" id="3.40.50.1820">
    <property type="entry name" value="alpha/beta hydrolase"/>
    <property type="match status" value="1"/>
</dbReference>